<evidence type="ECO:0000256" key="2">
    <source>
        <dbReference type="SAM" id="Phobius"/>
    </source>
</evidence>
<name>A8H2C3_SHEPA</name>
<dbReference type="STRING" id="398579.Spea_1383"/>
<feature type="region of interest" description="Disordered" evidence="1">
    <location>
        <begin position="101"/>
        <end position="138"/>
    </location>
</feature>
<gene>
    <name evidence="3" type="ordered locus">Spea_1383</name>
</gene>
<dbReference type="OrthoDB" id="6272804at2"/>
<dbReference type="eggNOG" id="ENOG5031EE3">
    <property type="taxonomic scope" value="Bacteria"/>
</dbReference>
<dbReference type="Proteomes" id="UP000002608">
    <property type="component" value="Chromosome"/>
</dbReference>
<evidence type="ECO:0000313" key="3">
    <source>
        <dbReference type="EMBL" id="ABV86710.1"/>
    </source>
</evidence>
<sequence length="228" mass="24876">MAKAALKQSVIQQRGEINTLALLLMFLLSIASFTFGSLYFESLHKNKLLTNEVQNLKNSQVLLMVPDEQAEVMANWMAENPHFVRSFVDNAKQGESTILPIGPGAQQQSSSQAVNLKSSDLVVDESKAESGSRQEPVKVNSLLEPEQKKASNNVIANAEQQAVASERDITAGLSDKPEERNTPSNMNAAFSSKRVPKHAVTLTETPDGVKLISLPHGGIRVTTREPEK</sequence>
<reference evidence="3 4" key="1">
    <citation type="submission" date="2007-10" db="EMBL/GenBank/DDBJ databases">
        <title>Complete sequence of Shewanella pealeana ATCC 700345.</title>
        <authorList>
            <consortium name="US DOE Joint Genome Institute"/>
            <person name="Copeland A."/>
            <person name="Lucas S."/>
            <person name="Lapidus A."/>
            <person name="Barry K."/>
            <person name="Glavina del Rio T."/>
            <person name="Dalin E."/>
            <person name="Tice H."/>
            <person name="Pitluck S."/>
            <person name="Chertkov O."/>
            <person name="Brettin T."/>
            <person name="Bruce D."/>
            <person name="Detter J.C."/>
            <person name="Han C."/>
            <person name="Schmutz J."/>
            <person name="Larimer F."/>
            <person name="Land M."/>
            <person name="Hauser L."/>
            <person name="Kyrpides N."/>
            <person name="Kim E."/>
            <person name="Zhao J.-S.Z."/>
            <person name="Manno D."/>
            <person name="Hawari J."/>
            <person name="Richardson P."/>
        </authorList>
    </citation>
    <scope>NUCLEOTIDE SEQUENCE [LARGE SCALE GENOMIC DNA]</scope>
    <source>
        <strain evidence="4">ATCC 700345 / ANG-SQ1</strain>
    </source>
</reference>
<organism evidence="3 4">
    <name type="scientific">Shewanella pealeana (strain ATCC 700345 / ANG-SQ1)</name>
    <dbReference type="NCBI Taxonomy" id="398579"/>
    <lineage>
        <taxon>Bacteria</taxon>
        <taxon>Pseudomonadati</taxon>
        <taxon>Pseudomonadota</taxon>
        <taxon>Gammaproteobacteria</taxon>
        <taxon>Alteromonadales</taxon>
        <taxon>Shewanellaceae</taxon>
        <taxon>Shewanella</taxon>
    </lineage>
</organism>
<dbReference type="EMBL" id="CP000851">
    <property type="protein sequence ID" value="ABV86710.1"/>
    <property type="molecule type" value="Genomic_DNA"/>
</dbReference>
<keyword evidence="2" id="KW-0472">Membrane</keyword>
<feature type="region of interest" description="Disordered" evidence="1">
    <location>
        <begin position="165"/>
        <end position="197"/>
    </location>
</feature>
<feature type="transmembrane region" description="Helical" evidence="2">
    <location>
        <begin position="20"/>
        <end position="40"/>
    </location>
</feature>
<proteinExistence type="predicted"/>
<dbReference type="KEGG" id="spl:Spea_1383"/>
<evidence type="ECO:0000256" key="1">
    <source>
        <dbReference type="SAM" id="MobiDB-lite"/>
    </source>
</evidence>
<accession>A8H2C3</accession>
<feature type="compositionally biased region" description="Basic and acidic residues" evidence="1">
    <location>
        <begin position="124"/>
        <end position="136"/>
    </location>
</feature>
<keyword evidence="4" id="KW-1185">Reference proteome</keyword>
<feature type="compositionally biased region" description="Basic and acidic residues" evidence="1">
    <location>
        <begin position="165"/>
        <end position="181"/>
    </location>
</feature>
<keyword evidence="2" id="KW-0812">Transmembrane</keyword>
<evidence type="ECO:0008006" key="5">
    <source>
        <dbReference type="Google" id="ProtNLM"/>
    </source>
</evidence>
<dbReference type="RefSeq" id="WP_012154636.1">
    <property type="nucleotide sequence ID" value="NC_009901.1"/>
</dbReference>
<dbReference type="AlphaFoldDB" id="A8H2C3"/>
<keyword evidence="2" id="KW-1133">Transmembrane helix</keyword>
<dbReference type="HOGENOM" id="CLU_105420_0_0_6"/>
<evidence type="ECO:0000313" key="4">
    <source>
        <dbReference type="Proteomes" id="UP000002608"/>
    </source>
</evidence>
<protein>
    <recommendedName>
        <fullName evidence="5">Membrane anchored protein in chemotaxis locus</fullName>
    </recommendedName>
</protein>